<dbReference type="EMBL" id="FLUM01000001">
    <property type="protein sequence ID" value="SBV94021.1"/>
    <property type="molecule type" value="Genomic_DNA"/>
</dbReference>
<organism evidence="2">
    <name type="scientific">uncultured Dysgonomonas sp</name>
    <dbReference type="NCBI Taxonomy" id="206096"/>
    <lineage>
        <taxon>Bacteria</taxon>
        <taxon>Pseudomonadati</taxon>
        <taxon>Bacteroidota</taxon>
        <taxon>Bacteroidia</taxon>
        <taxon>Bacteroidales</taxon>
        <taxon>Dysgonomonadaceae</taxon>
        <taxon>Dysgonomonas</taxon>
        <taxon>environmental samples</taxon>
    </lineage>
</organism>
<keyword evidence="1" id="KW-1133">Transmembrane helix</keyword>
<name>A0A212J3J3_9BACT</name>
<dbReference type="AlphaFoldDB" id="A0A212J3J3"/>
<sequence length="47" mass="5507">MEILFLNMKIQILFLFIGMGLNILLLTEPTENKEPLEALIRYRDGIQ</sequence>
<keyword evidence="1" id="KW-0472">Membrane</keyword>
<accession>A0A212J3J3</accession>
<reference evidence="2" key="1">
    <citation type="submission" date="2016-04" db="EMBL/GenBank/DDBJ databases">
        <authorList>
            <person name="Evans L.H."/>
            <person name="Alamgir A."/>
            <person name="Owens N."/>
            <person name="Weber N.D."/>
            <person name="Virtaneva K."/>
            <person name="Barbian K."/>
            <person name="Babar A."/>
            <person name="Rosenke K."/>
        </authorList>
    </citation>
    <scope>NUCLEOTIDE SEQUENCE</scope>
    <source>
        <strain evidence="2">86-1</strain>
    </source>
</reference>
<gene>
    <name evidence="2" type="ORF">KL86DYS1_11022</name>
</gene>
<evidence type="ECO:0000313" key="2">
    <source>
        <dbReference type="EMBL" id="SBV94021.1"/>
    </source>
</evidence>
<evidence type="ECO:0000256" key="1">
    <source>
        <dbReference type="SAM" id="Phobius"/>
    </source>
</evidence>
<feature type="transmembrane region" description="Helical" evidence="1">
    <location>
        <begin position="6"/>
        <end position="26"/>
    </location>
</feature>
<keyword evidence="1" id="KW-0812">Transmembrane</keyword>
<proteinExistence type="predicted"/>
<protein>
    <submittedName>
        <fullName evidence="2">Uncharacterized protein</fullName>
    </submittedName>
</protein>